<dbReference type="Gene3D" id="2.60.40.680">
    <property type="match status" value="1"/>
</dbReference>
<feature type="chain" id="PRO_5002536349" description="Cohesin domain-containing protein" evidence="2">
    <location>
        <begin position="25"/>
        <end position="311"/>
    </location>
</feature>
<evidence type="ECO:0000313" key="4">
    <source>
        <dbReference type="Proteomes" id="UP000034951"/>
    </source>
</evidence>
<feature type="signal peptide" evidence="2">
    <location>
        <begin position="1"/>
        <end position="24"/>
    </location>
</feature>
<proteinExistence type="predicted"/>
<dbReference type="Proteomes" id="UP000034951">
    <property type="component" value="Unassembled WGS sequence"/>
</dbReference>
<dbReference type="GO" id="GO:0030246">
    <property type="term" value="F:carbohydrate binding"/>
    <property type="evidence" value="ECO:0007669"/>
    <property type="project" value="InterPro"/>
</dbReference>
<sequence>MKNKFKIIILLSIFYFLFSLQASATSLNLVSQTNEIDIGSQFQVDLMLDAEGEDINAIEGSIIFPKNLLEIKEIYTGSSIIKFWVERPQMNAEIKFSGVIPGGFSGVLSPYYKGGRQGKVFSLIFAAKTEGVGNVAIKNAKVLLNDGQGTEADVRISNFQFLISNQIPSSTFQAPSSKDTNPPELFTPEIARDPDIFNDKWFLVFAAQDKDSGVDYYEIAEKRGSNITQNYAELRWQAAESPYLLEDQKLKSYTYVRVIDKAGNTRIVYLPPTVPWYKKWPVYILVGLGLVVVLLLIRWLWRKSKSQKNLF</sequence>
<accession>A0A0G1C772</accession>
<protein>
    <recommendedName>
        <fullName evidence="5">Cohesin domain-containing protein</fullName>
    </recommendedName>
</protein>
<keyword evidence="1" id="KW-0472">Membrane</keyword>
<evidence type="ECO:0000256" key="2">
    <source>
        <dbReference type="SAM" id="SignalP"/>
    </source>
</evidence>
<dbReference type="AlphaFoldDB" id="A0A0G1C772"/>
<evidence type="ECO:0008006" key="5">
    <source>
        <dbReference type="Google" id="ProtNLM"/>
    </source>
</evidence>
<keyword evidence="2" id="KW-0732">Signal</keyword>
<keyword evidence="1" id="KW-1133">Transmembrane helix</keyword>
<reference evidence="3 4" key="1">
    <citation type="journal article" date="2015" name="Nature">
        <title>rRNA introns, odd ribosomes, and small enigmatic genomes across a large radiation of phyla.</title>
        <authorList>
            <person name="Brown C.T."/>
            <person name="Hug L.A."/>
            <person name="Thomas B.C."/>
            <person name="Sharon I."/>
            <person name="Castelle C.J."/>
            <person name="Singh A."/>
            <person name="Wilkins M.J."/>
            <person name="Williams K.H."/>
            <person name="Banfield J.F."/>
        </authorList>
    </citation>
    <scope>NUCLEOTIDE SEQUENCE [LARGE SCALE GENOMIC DNA]</scope>
</reference>
<name>A0A0G1C772_9BACT</name>
<dbReference type="EMBL" id="LCDE01000022">
    <property type="protein sequence ID" value="KKS45483.1"/>
    <property type="molecule type" value="Genomic_DNA"/>
</dbReference>
<organism evidence="3 4">
    <name type="scientific">Candidatus Azambacteria bacterium GW2011_GWA1_42_19</name>
    <dbReference type="NCBI Taxonomy" id="1618609"/>
    <lineage>
        <taxon>Bacteria</taxon>
        <taxon>Candidatus Azamiibacteriota</taxon>
    </lineage>
</organism>
<dbReference type="SUPFAM" id="SSF49384">
    <property type="entry name" value="Carbohydrate-binding domain"/>
    <property type="match status" value="1"/>
</dbReference>
<keyword evidence="1" id="KW-0812">Transmembrane</keyword>
<comment type="caution">
    <text evidence="3">The sequence shown here is derived from an EMBL/GenBank/DDBJ whole genome shotgun (WGS) entry which is preliminary data.</text>
</comment>
<dbReference type="InterPro" id="IPR008965">
    <property type="entry name" value="CBM2/CBM3_carb-bd_dom_sf"/>
</dbReference>
<feature type="transmembrane region" description="Helical" evidence="1">
    <location>
        <begin position="280"/>
        <end position="301"/>
    </location>
</feature>
<evidence type="ECO:0000256" key="1">
    <source>
        <dbReference type="SAM" id="Phobius"/>
    </source>
</evidence>
<gene>
    <name evidence="3" type="ORF">UV10_C0022G0004</name>
</gene>
<evidence type="ECO:0000313" key="3">
    <source>
        <dbReference type="EMBL" id="KKS45483.1"/>
    </source>
</evidence>